<dbReference type="Proteomes" id="UP000184474">
    <property type="component" value="Unassembled WGS sequence"/>
</dbReference>
<dbReference type="SUPFAM" id="SSF82784">
    <property type="entry name" value="OsmC-like"/>
    <property type="match status" value="1"/>
</dbReference>
<organism evidence="2 3">
    <name type="scientific">Reichenbachiella agariperforans</name>
    <dbReference type="NCBI Taxonomy" id="156994"/>
    <lineage>
        <taxon>Bacteria</taxon>
        <taxon>Pseudomonadati</taxon>
        <taxon>Bacteroidota</taxon>
        <taxon>Cytophagia</taxon>
        <taxon>Cytophagales</taxon>
        <taxon>Reichenbachiellaceae</taxon>
        <taxon>Reichenbachiella</taxon>
    </lineage>
</organism>
<sequence>MPTKKLTFQNTEGHELSAHLELPIDAHPIAYAIFAHCFTCNKNFHAVRHISEALTHQGIAVLSFDFTGLGQSEGDFSDTNFSSNVEDLVAAAKALTDAYEAPRLLIGHSLGGAAVIFAGRQIKSVEAVATVGAPSSPAHVSHLIQGDIEKIKNQDAAEVSIGGRTFNVKKQFLEDISSQNMPEIVRELKEALLIMHSPQDEIVDINHAAKLYEYAMHPKSFVSLDGADHLLTSEGDSRYAGDVIATWAKRYLPKVAPIQLKTKQQVVVQIGSEGYVSEILAGKHRLRADEPQDVGGNDFGPSPYELLLSGLGACTAMTIRMYADRKGWGLDNVHVHLSHKKDYAKDCQECDDKSKIDVIDRTIKIEGDLDDAQKKRLLEIANKCPVHRTLHSQVEVNTSLTD</sequence>
<dbReference type="InterPro" id="IPR029058">
    <property type="entry name" value="AB_hydrolase_fold"/>
</dbReference>
<dbReference type="PANTHER" id="PTHR39624">
    <property type="entry name" value="PROTEIN INVOLVED IN RIMO-MEDIATED BETA-METHYLTHIOLATION OF RIBOSOMAL PROTEIN S12 YCAO"/>
    <property type="match status" value="1"/>
</dbReference>
<dbReference type="AlphaFoldDB" id="A0A1M6P876"/>
<accession>A0A1M6P876</accession>
<dbReference type="Gene3D" id="3.40.50.1820">
    <property type="entry name" value="alpha/beta hydrolase"/>
    <property type="match status" value="1"/>
</dbReference>
<protein>
    <submittedName>
        <fullName evidence="2">Putative redox protein</fullName>
    </submittedName>
</protein>
<dbReference type="Pfam" id="PF12146">
    <property type="entry name" value="Hydrolase_4"/>
    <property type="match status" value="1"/>
</dbReference>
<dbReference type="InterPro" id="IPR036102">
    <property type="entry name" value="OsmC/Ohrsf"/>
</dbReference>
<keyword evidence="3" id="KW-1185">Reference proteome</keyword>
<dbReference type="Gene3D" id="3.30.300.20">
    <property type="match status" value="1"/>
</dbReference>
<dbReference type="PANTHER" id="PTHR39624:SF2">
    <property type="entry name" value="OSMC-LIKE PROTEIN"/>
    <property type="match status" value="1"/>
</dbReference>
<dbReference type="InterPro" id="IPR003718">
    <property type="entry name" value="OsmC/Ohr_fam"/>
</dbReference>
<proteinExistence type="predicted"/>
<evidence type="ECO:0000313" key="3">
    <source>
        <dbReference type="Proteomes" id="UP000184474"/>
    </source>
</evidence>
<dbReference type="InterPro" id="IPR015946">
    <property type="entry name" value="KH_dom-like_a/b"/>
</dbReference>
<reference evidence="3" key="1">
    <citation type="submission" date="2016-11" db="EMBL/GenBank/DDBJ databases">
        <authorList>
            <person name="Varghese N."/>
            <person name="Submissions S."/>
        </authorList>
    </citation>
    <scope>NUCLEOTIDE SEQUENCE [LARGE SCALE GENOMIC DNA]</scope>
    <source>
        <strain evidence="3">DSM 26134</strain>
    </source>
</reference>
<dbReference type="Pfam" id="PF02566">
    <property type="entry name" value="OsmC"/>
    <property type="match status" value="1"/>
</dbReference>
<dbReference type="InterPro" id="IPR022742">
    <property type="entry name" value="Hydrolase_4"/>
</dbReference>
<dbReference type="EMBL" id="FRAA01000002">
    <property type="protein sequence ID" value="SHK04110.1"/>
    <property type="molecule type" value="Genomic_DNA"/>
</dbReference>
<dbReference type="RefSeq" id="WP_073121692.1">
    <property type="nucleotide sequence ID" value="NZ_FRAA01000002.1"/>
</dbReference>
<evidence type="ECO:0000313" key="2">
    <source>
        <dbReference type="EMBL" id="SHK04110.1"/>
    </source>
</evidence>
<dbReference type="ESTHER" id="9bact-a0a1m6p876">
    <property type="family name" value="Est-OsmC"/>
</dbReference>
<dbReference type="SUPFAM" id="SSF53474">
    <property type="entry name" value="alpha/beta-Hydrolases"/>
    <property type="match status" value="1"/>
</dbReference>
<name>A0A1M6P876_REIAG</name>
<dbReference type="STRING" id="156994.SAMN04488028_102586"/>
<evidence type="ECO:0000259" key="1">
    <source>
        <dbReference type="Pfam" id="PF12146"/>
    </source>
</evidence>
<gene>
    <name evidence="2" type="ORF">SAMN04488028_102586</name>
</gene>
<feature type="domain" description="Serine aminopeptidase S33" evidence="1">
    <location>
        <begin position="46"/>
        <end position="131"/>
    </location>
</feature>